<evidence type="ECO:0000313" key="6">
    <source>
        <dbReference type="Proteomes" id="UP000278334"/>
    </source>
</evidence>
<keyword evidence="2" id="KW-1133">Transmembrane helix</keyword>
<dbReference type="PANTHER" id="PTHR24026">
    <property type="entry name" value="FAT ATYPICAL CADHERIN-RELATED"/>
    <property type="match status" value="1"/>
</dbReference>
<evidence type="ECO:0000256" key="1">
    <source>
        <dbReference type="ARBA" id="ARBA00022692"/>
    </source>
</evidence>
<feature type="signal peptide" evidence="3">
    <location>
        <begin position="1"/>
        <end position="23"/>
    </location>
</feature>
<organism evidence="5 6">
    <name type="scientific">Bathymodiolus thermophilus thioautotrophic gill symbiont</name>
    <dbReference type="NCBI Taxonomy" id="2360"/>
    <lineage>
        <taxon>Bacteria</taxon>
        <taxon>Pseudomonadati</taxon>
        <taxon>Pseudomonadota</taxon>
        <taxon>Gammaproteobacteria</taxon>
        <taxon>sulfur-oxidizing symbionts</taxon>
    </lineage>
</organism>
<evidence type="ECO:0000256" key="2">
    <source>
        <dbReference type="ARBA" id="ARBA00022989"/>
    </source>
</evidence>
<feature type="domain" description="Cadherin" evidence="4">
    <location>
        <begin position="469"/>
        <end position="548"/>
    </location>
</feature>
<dbReference type="GO" id="GO:0005886">
    <property type="term" value="C:plasma membrane"/>
    <property type="evidence" value="ECO:0007669"/>
    <property type="project" value="UniProtKB-SubCell"/>
</dbReference>
<dbReference type="SMART" id="SM00112">
    <property type="entry name" value="CA"/>
    <property type="match status" value="3"/>
</dbReference>
<dbReference type="CDD" id="cd11304">
    <property type="entry name" value="Cadherin_repeat"/>
    <property type="match status" value="3"/>
</dbReference>
<dbReference type="AlphaFoldDB" id="A0A3G3IM11"/>
<dbReference type="NCBIfam" id="NF033191">
    <property type="entry name" value="JDVT-CTERM"/>
    <property type="match status" value="1"/>
</dbReference>
<sequence precursor="true">MNIFNRFIIASFCLLALSTQTLALDFTQAIKDTTYVLSDTQKTIRVTLDDYALLLNANNRFFDESNNKINANEFIGFGVGVGIIAPFKVKYFAGTQVLYKTWDLTFQSSTILEIKKQGGKRFTFQTLYDTNAAIPSLFISVSTNGALSPLIPQRTINFCWEDCGTLTITSTNNLNTNEGTNLEHTLTASDTAATFSIIENTSGLFSLSGTNNTTLTFNGTATEYEVTESYAVKVKATTGDGDDKNTEQTITVTINNVPKNTITINDQDLSVNENSPINANVGTVDTSGAITNYTIINGNNAGFFKINATTGQIQVAKTGLDYETTQSYTLTIKITGTDAEGKAAKITITINNLKENTITIANQTRFIDENSAIGTNIDSSLTTAGVVTSFAIVSGNNDGFFAINNTGQIQIAKLGLDHETKQVYILTIKITGTDAKDETAQITIRLNNLNDTTPANITLSKKNIVLGEPAGTVIGTLFATDPDDGDLIYTVNDTNNFEISDNKLKIKQVTTEIRTYPITITANDSLHTSEPQSFNITITATYIAAPVISQFSITQGENKGPLISKDGGEVTVSTSAGTGTYAWSSADFSNTSTNKTFVFNPQSVNVGTRTITLKVTAGDFSSERVLKLKLVDTYPNGRTDINGNGISDSKELRNSNNELLTTTNKKITSSGDTRILPSIMGEDSGQLTPDQLKQYRVANHLSDYTKDTLTTGDIYSYIVEGLSATGDFTQVTIELSTPIPANAVLRQYSLATGWRNFVVGNNNIQSKINASNVCTDTDGTWQTGLITGATCLKLTLKDGGENDADDNHANGVVESTISIATPVIVGGNDDSNDNGDSSSGGGCVYNPNAPARFDIVFILLMTLSAYYLIRRRRRFSY</sequence>
<accession>A0A3G3IM11</accession>
<gene>
    <name evidence="5" type="ORF">MS2017_1201</name>
</gene>
<dbReference type="PANTHER" id="PTHR24026:SF126">
    <property type="entry name" value="PROTOCADHERIN FAT 4"/>
    <property type="match status" value="1"/>
</dbReference>
<keyword evidence="2" id="KW-0472">Membrane</keyword>
<proteinExistence type="predicted"/>
<dbReference type="GO" id="GO:0005509">
    <property type="term" value="F:calcium ion binding"/>
    <property type="evidence" value="ECO:0007669"/>
    <property type="project" value="InterPro"/>
</dbReference>
<dbReference type="EMBL" id="CP024634">
    <property type="protein sequence ID" value="AYQ56900.1"/>
    <property type="molecule type" value="Genomic_DNA"/>
</dbReference>
<evidence type="ECO:0000313" key="5">
    <source>
        <dbReference type="EMBL" id="AYQ56900.1"/>
    </source>
</evidence>
<dbReference type="InterPro" id="IPR002126">
    <property type="entry name" value="Cadherin-like_dom"/>
</dbReference>
<reference evidence="5 6" key="1">
    <citation type="submission" date="2017-11" db="EMBL/GenBank/DDBJ databases">
        <title>Genome sequence of the bacterial symbiont EPR9N from a vent mussel Bathymodiolus thermophilus.</title>
        <authorList>
            <person name="Won Y.-J."/>
        </authorList>
    </citation>
    <scope>NUCLEOTIDE SEQUENCE [LARGE SCALE GENOMIC DNA]</scope>
    <source>
        <strain evidence="5 6">EPR9N</strain>
    </source>
</reference>
<dbReference type="Proteomes" id="UP000278334">
    <property type="component" value="Chromosome"/>
</dbReference>
<dbReference type="Pfam" id="PF00028">
    <property type="entry name" value="Cadherin"/>
    <property type="match status" value="1"/>
</dbReference>
<dbReference type="Gene3D" id="2.60.40.60">
    <property type="entry name" value="Cadherins"/>
    <property type="match status" value="3"/>
</dbReference>
<feature type="domain" description="Cadherin" evidence="4">
    <location>
        <begin position="263"/>
        <end position="366"/>
    </location>
</feature>
<feature type="domain" description="Cadherin" evidence="4">
    <location>
        <begin position="375"/>
        <end position="456"/>
    </location>
</feature>
<feature type="chain" id="PRO_5018244496" description="Cadherin domain-containing protein" evidence="3">
    <location>
        <begin position="24"/>
        <end position="877"/>
    </location>
</feature>
<keyword evidence="1" id="KW-0812">Transmembrane</keyword>
<dbReference type="InterPro" id="IPR015919">
    <property type="entry name" value="Cadherin-like_sf"/>
</dbReference>
<dbReference type="RefSeq" id="WP_122951592.1">
    <property type="nucleotide sequence ID" value="NZ_CP024634.1"/>
</dbReference>
<evidence type="ECO:0000259" key="4">
    <source>
        <dbReference type="PROSITE" id="PS50268"/>
    </source>
</evidence>
<dbReference type="KEGG" id="bthg:MS2017_1201"/>
<protein>
    <recommendedName>
        <fullName evidence="4">Cadherin domain-containing protein</fullName>
    </recommendedName>
</protein>
<keyword evidence="3" id="KW-0732">Signal</keyword>
<name>A0A3G3IM11_9GAMM</name>
<dbReference type="GO" id="GO:0007156">
    <property type="term" value="P:homophilic cell adhesion via plasma membrane adhesion molecules"/>
    <property type="evidence" value="ECO:0007669"/>
    <property type="project" value="InterPro"/>
</dbReference>
<evidence type="ECO:0000256" key="3">
    <source>
        <dbReference type="SAM" id="SignalP"/>
    </source>
</evidence>
<dbReference type="SUPFAM" id="SSF49313">
    <property type="entry name" value="Cadherin-like"/>
    <property type="match status" value="3"/>
</dbReference>
<dbReference type="PROSITE" id="PS50268">
    <property type="entry name" value="CADHERIN_2"/>
    <property type="match status" value="3"/>
</dbReference>